<accession>A0AA96FF06</accession>
<dbReference type="Proteomes" id="UP001303408">
    <property type="component" value="Chromosome"/>
</dbReference>
<keyword evidence="1" id="KW-1133">Transmembrane helix</keyword>
<organism evidence="2">
    <name type="scientific">Demequina capsici</name>
    <dbReference type="NCBI Taxonomy" id="3075620"/>
    <lineage>
        <taxon>Bacteria</taxon>
        <taxon>Bacillati</taxon>
        <taxon>Actinomycetota</taxon>
        <taxon>Actinomycetes</taxon>
        <taxon>Micrococcales</taxon>
        <taxon>Demequinaceae</taxon>
        <taxon>Demequina</taxon>
    </lineage>
</organism>
<dbReference type="AlphaFoldDB" id="A0AA96FF06"/>
<proteinExistence type="predicted"/>
<keyword evidence="1" id="KW-0812">Transmembrane</keyword>
<evidence type="ECO:0008006" key="3">
    <source>
        <dbReference type="Google" id="ProtNLM"/>
    </source>
</evidence>
<protein>
    <recommendedName>
        <fullName evidence="3">Yip1 domain-containing protein</fullName>
    </recommendedName>
</protein>
<feature type="transmembrane region" description="Helical" evidence="1">
    <location>
        <begin position="127"/>
        <end position="152"/>
    </location>
</feature>
<dbReference type="EMBL" id="CP134880">
    <property type="protein sequence ID" value="WNM28420.1"/>
    <property type="molecule type" value="Genomic_DNA"/>
</dbReference>
<evidence type="ECO:0000313" key="2">
    <source>
        <dbReference type="EMBL" id="WNM28420.1"/>
    </source>
</evidence>
<feature type="transmembrane region" description="Helical" evidence="1">
    <location>
        <begin position="164"/>
        <end position="186"/>
    </location>
</feature>
<feature type="transmembrane region" description="Helical" evidence="1">
    <location>
        <begin position="57"/>
        <end position="80"/>
    </location>
</feature>
<reference evidence="2" key="1">
    <citation type="submission" date="2023-09" db="EMBL/GenBank/DDBJ databases">
        <title>Demequina sp. a novel bacteria isolated from Capsicum annuum.</title>
        <authorList>
            <person name="Humaira Z."/>
            <person name="Lee J."/>
            <person name="Cho D."/>
        </authorList>
    </citation>
    <scope>NUCLEOTIDE SEQUENCE</scope>
    <source>
        <strain evidence="2">PMTSA13</strain>
    </source>
</reference>
<sequence length="188" mass="18606">MSESTAPAAVEAPTGARGAWRATSVGIPIHALLALTWGPLGAWAYGALIDGAGDGDLQVLTGVALALVHLVILVVGIALVSHTLGRVVATATAHRSRVTGVASFAVLGGLLALVPSPLFLIDQPHAGAALVLVLVGLVLPCAMTAGATRLVLPAMSTGRRPAIAAALAAVALVAAGVFAAVVLFGWPL</sequence>
<feature type="transmembrane region" description="Helical" evidence="1">
    <location>
        <begin position="25"/>
        <end position="45"/>
    </location>
</feature>
<evidence type="ECO:0000256" key="1">
    <source>
        <dbReference type="SAM" id="Phobius"/>
    </source>
</evidence>
<feature type="transmembrane region" description="Helical" evidence="1">
    <location>
        <begin position="101"/>
        <end position="121"/>
    </location>
</feature>
<dbReference type="RefSeq" id="WP_313544837.1">
    <property type="nucleotide sequence ID" value="NZ_CP134880.1"/>
</dbReference>
<name>A0AA96FF06_9MICO</name>
<dbReference type="KEGG" id="dcp:RN607_05305"/>
<keyword evidence="1" id="KW-0472">Membrane</keyword>
<gene>
    <name evidence="2" type="ORF">RN607_05305</name>
</gene>